<dbReference type="InterPro" id="IPR008271">
    <property type="entry name" value="Ser/Thr_kinase_AS"/>
</dbReference>
<dbReference type="InterPro" id="IPR011009">
    <property type="entry name" value="Kinase-like_dom_sf"/>
</dbReference>
<feature type="compositionally biased region" description="Low complexity" evidence="6">
    <location>
        <begin position="316"/>
        <end position="325"/>
    </location>
</feature>
<evidence type="ECO:0000256" key="1">
    <source>
        <dbReference type="ARBA" id="ARBA00022679"/>
    </source>
</evidence>
<evidence type="ECO:0000256" key="6">
    <source>
        <dbReference type="SAM" id="MobiDB-lite"/>
    </source>
</evidence>
<dbReference type="PANTHER" id="PTHR43289">
    <property type="entry name" value="MITOGEN-ACTIVATED PROTEIN KINASE KINASE KINASE 20-RELATED"/>
    <property type="match status" value="1"/>
</dbReference>
<evidence type="ECO:0000256" key="5">
    <source>
        <dbReference type="PROSITE-ProRule" id="PRU10141"/>
    </source>
</evidence>
<keyword evidence="9" id="KW-1185">Reference proteome</keyword>
<keyword evidence="2 5" id="KW-0547">Nucleotide-binding</keyword>
<feature type="region of interest" description="Disordered" evidence="6">
    <location>
        <begin position="444"/>
        <end position="482"/>
    </location>
</feature>
<dbReference type="PANTHER" id="PTHR43289:SF34">
    <property type="entry name" value="SERINE_THREONINE-PROTEIN KINASE YBDM-RELATED"/>
    <property type="match status" value="1"/>
</dbReference>
<sequence>MSSASSTDPFQPLKADDPAVVGGYRLAAVLGAGGMGKVYLSYTPGGRPLAIKVIRAEFGEDPEFRRRFQQEVRSAQRVQGLYTAPVIDSDTEGAQPWLATAYVPGPSLAHAVARHGGLPLRSVLLLTVGVAEALGVIHGAGIVHRDLKPANVLLAADGPRVIDFGIARAADTTALTGTGVSVGTPAFMAPEQAAAGTVTPATDVFALGQIAAYAAIGAPAFGEGPSHAVLYRIVHEDPDLSRLPDELRPLVSRCLSRDPADRPALADIIRICHEISPEPLRQGEDWLPQEVAGSITERLRMPAPAPTPPPQPSAAPTPTEFAPGNAPTPPPGGPTYTPTGYAVASAPTQTGPGTPGAPGAPGSVPPGAWQRHAYQQGHPTPPPQPSGFQQPGFQQSGFQQPGWGSSGFQPAAPRRKRPGLVVGASIFGALVVLGVIGSLLPDDPDTSGKGDRATSSSADAGSSGSGSADKARGKPVDPRPVSYQGIDVTANYALKLADHPPRPVEDEDSGVSYGKGDFYFYRDELFGDERVGSANGKLVVLKNSQKGSLEVCRQETRFTEKIELEQLTSGSQICVLSKAGHIAVVTYRGKSGADDPSRYITIDLTVWRNAEEAKMG</sequence>
<evidence type="ECO:0000259" key="7">
    <source>
        <dbReference type="PROSITE" id="PS50011"/>
    </source>
</evidence>
<name>A0ABN8VDY6_STRGL</name>
<feature type="domain" description="Protein kinase" evidence="7">
    <location>
        <begin position="24"/>
        <end position="276"/>
    </location>
</feature>
<feature type="binding site" evidence="5">
    <location>
        <position position="52"/>
    </location>
    <ligand>
        <name>ATP</name>
        <dbReference type="ChEBI" id="CHEBI:30616"/>
    </ligand>
</feature>
<dbReference type="PROSITE" id="PS00108">
    <property type="entry name" value="PROTEIN_KINASE_ST"/>
    <property type="match status" value="1"/>
</dbReference>
<dbReference type="Proteomes" id="UP001154015">
    <property type="component" value="Unassembled WGS sequence"/>
</dbReference>
<evidence type="ECO:0000313" key="9">
    <source>
        <dbReference type="Proteomes" id="UP001154015"/>
    </source>
</evidence>
<feature type="region of interest" description="Disordered" evidence="6">
    <location>
        <begin position="300"/>
        <end position="415"/>
    </location>
</feature>
<evidence type="ECO:0000256" key="4">
    <source>
        <dbReference type="ARBA" id="ARBA00022840"/>
    </source>
</evidence>
<comment type="caution">
    <text evidence="8">The sequence shown here is derived from an EMBL/GenBank/DDBJ whole genome shotgun (WGS) entry which is preliminary data.</text>
</comment>
<dbReference type="Gene3D" id="3.30.200.20">
    <property type="entry name" value="Phosphorylase Kinase, domain 1"/>
    <property type="match status" value="1"/>
</dbReference>
<dbReference type="PROSITE" id="PS00107">
    <property type="entry name" value="PROTEIN_KINASE_ATP"/>
    <property type="match status" value="1"/>
</dbReference>
<evidence type="ECO:0000256" key="2">
    <source>
        <dbReference type="ARBA" id="ARBA00022741"/>
    </source>
</evidence>
<dbReference type="InterPro" id="IPR017441">
    <property type="entry name" value="Protein_kinase_ATP_BS"/>
</dbReference>
<reference evidence="8" key="1">
    <citation type="submission" date="2022-03" db="EMBL/GenBank/DDBJ databases">
        <authorList>
            <person name="Leyn A S."/>
        </authorList>
    </citation>
    <scope>NUCLEOTIDE SEQUENCE</scope>
    <source>
        <strain evidence="8">Streptomyces globisporus 4-3</strain>
    </source>
</reference>
<dbReference type="RefSeq" id="WP_044376103.1">
    <property type="nucleotide sequence ID" value="NZ_BMTG01000017.1"/>
</dbReference>
<keyword evidence="1" id="KW-0808">Transferase</keyword>
<feature type="compositionally biased region" description="Low complexity" evidence="6">
    <location>
        <begin position="453"/>
        <end position="468"/>
    </location>
</feature>
<gene>
    <name evidence="8" type="ORF">SGL43_06306</name>
</gene>
<organism evidence="8 9">
    <name type="scientific">Streptomyces globisporus</name>
    <dbReference type="NCBI Taxonomy" id="1908"/>
    <lineage>
        <taxon>Bacteria</taxon>
        <taxon>Bacillati</taxon>
        <taxon>Actinomycetota</taxon>
        <taxon>Actinomycetes</taxon>
        <taxon>Kitasatosporales</taxon>
        <taxon>Streptomycetaceae</taxon>
        <taxon>Streptomyces</taxon>
    </lineage>
</organism>
<dbReference type="EMBL" id="CAKXYP010000023">
    <property type="protein sequence ID" value="CAH9419251.1"/>
    <property type="molecule type" value="Genomic_DNA"/>
</dbReference>
<keyword evidence="4 5" id="KW-0067">ATP-binding</keyword>
<dbReference type="SUPFAM" id="SSF56112">
    <property type="entry name" value="Protein kinase-like (PK-like)"/>
    <property type="match status" value="1"/>
</dbReference>
<dbReference type="Pfam" id="PF00069">
    <property type="entry name" value="Pkinase"/>
    <property type="match status" value="1"/>
</dbReference>
<feature type="compositionally biased region" description="Low complexity" evidence="6">
    <location>
        <begin position="334"/>
        <end position="352"/>
    </location>
</feature>
<feature type="compositionally biased region" description="Low complexity" evidence="6">
    <location>
        <begin position="386"/>
        <end position="410"/>
    </location>
</feature>
<evidence type="ECO:0000313" key="8">
    <source>
        <dbReference type="EMBL" id="CAH9419251.1"/>
    </source>
</evidence>
<evidence type="ECO:0000256" key="3">
    <source>
        <dbReference type="ARBA" id="ARBA00022777"/>
    </source>
</evidence>
<proteinExistence type="predicted"/>
<accession>A0ABN8VDY6</accession>
<protein>
    <submittedName>
        <fullName evidence="8">Serine/threonine protein kinase</fullName>
    </submittedName>
</protein>
<feature type="compositionally biased region" description="Pro residues" evidence="6">
    <location>
        <begin position="303"/>
        <end position="315"/>
    </location>
</feature>
<keyword evidence="3 8" id="KW-0418">Kinase</keyword>
<dbReference type="CDD" id="cd14014">
    <property type="entry name" value="STKc_PknB_like"/>
    <property type="match status" value="1"/>
</dbReference>
<dbReference type="SMART" id="SM00220">
    <property type="entry name" value="S_TKc"/>
    <property type="match status" value="1"/>
</dbReference>
<dbReference type="PROSITE" id="PS50011">
    <property type="entry name" value="PROTEIN_KINASE_DOM"/>
    <property type="match status" value="1"/>
</dbReference>
<keyword evidence="8" id="KW-0723">Serine/threonine-protein kinase</keyword>
<dbReference type="GO" id="GO:0004674">
    <property type="term" value="F:protein serine/threonine kinase activity"/>
    <property type="evidence" value="ECO:0007669"/>
    <property type="project" value="UniProtKB-KW"/>
</dbReference>
<dbReference type="InterPro" id="IPR000719">
    <property type="entry name" value="Prot_kinase_dom"/>
</dbReference>
<dbReference type="Gene3D" id="1.10.510.10">
    <property type="entry name" value="Transferase(Phosphotransferase) domain 1"/>
    <property type="match status" value="1"/>
</dbReference>